<protein>
    <submittedName>
        <fullName evidence="1">Uncharacterized protein</fullName>
    </submittedName>
</protein>
<name>A0A078S7V7_BACUN</name>
<dbReference type="PATRIC" id="fig|1339349.3.peg.609"/>
<evidence type="ECO:0000313" key="1">
    <source>
        <dbReference type="EMBL" id="KDS57773.1"/>
    </source>
</evidence>
<comment type="caution">
    <text evidence="1">The sequence shown here is derived from an EMBL/GenBank/DDBJ whole genome shotgun (WGS) entry which is preliminary data.</text>
</comment>
<gene>
    <name evidence="1" type="ORF">M094_3772</name>
</gene>
<dbReference type="EMBL" id="JNHN01000077">
    <property type="protein sequence ID" value="KDS57773.1"/>
    <property type="molecule type" value="Genomic_DNA"/>
</dbReference>
<dbReference type="Proteomes" id="UP000028013">
    <property type="component" value="Unassembled WGS sequence"/>
</dbReference>
<proteinExistence type="predicted"/>
<dbReference type="AlphaFoldDB" id="A0A078S7V7"/>
<sequence>MQEFLRLMPLYPNYMNLSCLKTAAKVTIFHEHPANSLSQK</sequence>
<accession>A0A078S7V7</accession>
<organism evidence="1 2">
    <name type="scientific">Bacteroides uniformis str. 3978 T3 ii</name>
    <dbReference type="NCBI Taxonomy" id="1339349"/>
    <lineage>
        <taxon>Bacteria</taxon>
        <taxon>Pseudomonadati</taxon>
        <taxon>Bacteroidota</taxon>
        <taxon>Bacteroidia</taxon>
        <taxon>Bacteroidales</taxon>
        <taxon>Bacteroidaceae</taxon>
        <taxon>Bacteroides</taxon>
    </lineage>
</organism>
<evidence type="ECO:0000313" key="2">
    <source>
        <dbReference type="Proteomes" id="UP000028013"/>
    </source>
</evidence>
<reference evidence="1 2" key="1">
    <citation type="submission" date="2014-04" db="EMBL/GenBank/DDBJ databases">
        <authorList>
            <person name="Sears C."/>
            <person name="Carroll K."/>
            <person name="Sack B.R."/>
            <person name="Qadri F."/>
            <person name="Myers L.L."/>
            <person name="Chung G.-T."/>
            <person name="Escheverria P."/>
            <person name="Fraser C.M."/>
            <person name="Sadzewicz L."/>
            <person name="Shefchek K.A."/>
            <person name="Tallon L."/>
            <person name="Das S.P."/>
            <person name="Daugherty S."/>
            <person name="Mongodin E.F."/>
        </authorList>
    </citation>
    <scope>NUCLEOTIDE SEQUENCE [LARGE SCALE GENOMIC DNA]</scope>
    <source>
        <strain evidence="1 2">3978 T3 ii</strain>
    </source>
</reference>